<feature type="transmembrane region" description="Helical" evidence="7">
    <location>
        <begin position="171"/>
        <end position="190"/>
    </location>
</feature>
<keyword evidence="5 7" id="KW-1133">Transmembrane helix</keyword>
<feature type="transmembrane region" description="Helical" evidence="7">
    <location>
        <begin position="249"/>
        <end position="270"/>
    </location>
</feature>
<dbReference type="NCBIfam" id="TIGR03920">
    <property type="entry name" value="T7SS_EccD"/>
    <property type="match status" value="1"/>
</dbReference>
<evidence type="ECO:0000256" key="4">
    <source>
        <dbReference type="ARBA" id="ARBA00022692"/>
    </source>
</evidence>
<dbReference type="GO" id="GO:0005886">
    <property type="term" value="C:plasma membrane"/>
    <property type="evidence" value="ECO:0007669"/>
    <property type="project" value="UniProtKB-SubCell"/>
</dbReference>
<feature type="transmembrane region" description="Helical" evidence="7">
    <location>
        <begin position="120"/>
        <end position="137"/>
    </location>
</feature>
<proteinExistence type="inferred from homology"/>
<evidence type="ECO:0000259" key="8">
    <source>
        <dbReference type="Pfam" id="PF19053"/>
    </source>
</evidence>
<feature type="domain" description="EccD-like transmembrane" evidence="8">
    <location>
        <begin position="117"/>
        <end position="441"/>
    </location>
</feature>
<evidence type="ECO:0000256" key="6">
    <source>
        <dbReference type="ARBA" id="ARBA00023136"/>
    </source>
</evidence>
<keyword evidence="6 7" id="KW-0472">Membrane</keyword>
<gene>
    <name evidence="9" type="ORF">SAMN04488074_10427</name>
</gene>
<reference evidence="10" key="1">
    <citation type="submission" date="2016-10" db="EMBL/GenBank/DDBJ databases">
        <authorList>
            <person name="Varghese N."/>
            <person name="Submissions S."/>
        </authorList>
    </citation>
    <scope>NUCLEOTIDE SEQUENCE [LARGE SCALE GENOMIC DNA]</scope>
    <source>
        <strain evidence="10">DSM 44796</strain>
    </source>
</reference>
<feature type="transmembrane region" description="Helical" evidence="7">
    <location>
        <begin position="412"/>
        <end position="438"/>
    </location>
</feature>
<protein>
    <submittedName>
        <fullName evidence="9">Type VII secretion integral membrane protein EccD</fullName>
    </submittedName>
</protein>
<feature type="transmembrane region" description="Helical" evidence="7">
    <location>
        <begin position="382"/>
        <end position="400"/>
    </location>
</feature>
<dbReference type="Pfam" id="PF19053">
    <property type="entry name" value="EccD"/>
    <property type="match status" value="1"/>
</dbReference>
<dbReference type="Proteomes" id="UP000199682">
    <property type="component" value="Unassembled WGS sequence"/>
</dbReference>
<comment type="similarity">
    <text evidence="2">Belongs to the EccD/Snm4 family.</text>
</comment>
<feature type="transmembrane region" description="Helical" evidence="7">
    <location>
        <begin position="332"/>
        <end position="347"/>
    </location>
</feature>
<name>A0A1G8YEI8_9PSEU</name>
<evidence type="ECO:0000256" key="7">
    <source>
        <dbReference type="SAM" id="Phobius"/>
    </source>
</evidence>
<keyword evidence="4 7" id="KW-0812">Transmembrane</keyword>
<dbReference type="InterPro" id="IPR024962">
    <property type="entry name" value="YukD-like"/>
</dbReference>
<dbReference type="Pfam" id="PF08817">
    <property type="entry name" value="YukD"/>
    <property type="match status" value="1"/>
</dbReference>
<dbReference type="InterPro" id="IPR006707">
    <property type="entry name" value="T7SS_EccD"/>
</dbReference>
<evidence type="ECO:0000256" key="2">
    <source>
        <dbReference type="ARBA" id="ARBA00006162"/>
    </source>
</evidence>
<evidence type="ECO:0000256" key="5">
    <source>
        <dbReference type="ARBA" id="ARBA00022989"/>
    </source>
</evidence>
<dbReference type="AlphaFoldDB" id="A0A1G8YEI8"/>
<dbReference type="PIRSF" id="PIRSF017804">
    <property type="entry name" value="Secretion_EccD1"/>
    <property type="match status" value="1"/>
</dbReference>
<comment type="subcellular location">
    <subcellularLocation>
        <location evidence="1">Cell membrane</location>
        <topology evidence="1">Multi-pass membrane protein</topology>
    </subcellularLocation>
</comment>
<accession>A0A1G8YEI8</accession>
<feature type="transmembrane region" description="Helical" evidence="7">
    <location>
        <begin position="219"/>
        <end position="237"/>
    </location>
</feature>
<keyword evidence="3" id="KW-1003">Cell membrane</keyword>
<sequence>MTTTGLVRVTIAAPDRRIDMALPERSPLAEVVPGLLAHAGEGLADAGVEHGGWMLRRTDGARLDLALSLGAHRVRDGEVLHLVPRRLDWPELEYDDVVDAIAAGASRTGSLWGPGHTRRAGLAAGAAAVLIALVVAVRAGPPWLPLALAVVLLAAGTALARALGDAGAGSAVAALALPCAAAGGVVLWSGMGAPQILAGCAALLLAAVLGQLGVVDRGALFTGAAVAGLLGLTGAWLTTTEALDATGVAAIGAGVALVFSPLCTGLSVRLSRVPMPVLPRTPADLVRDDPQPPRPVVYAAVLRADSLLTGLLCGIAGTAVACELLLAFDGDLWALVLLGVVSLGLLLRARLYKAIRHRAPLLAAGVAGVVCVAFRLPIGVWVVPAVLVAGTLAVVAGLVFSKRAPTAFLGRYAEILEMVLVLATVPVVCAVLGLYGLLRGLGG</sequence>
<dbReference type="RefSeq" id="WP_090005670.1">
    <property type="nucleotide sequence ID" value="NZ_FNET01000004.1"/>
</dbReference>
<feature type="transmembrane region" description="Helical" evidence="7">
    <location>
        <begin position="143"/>
        <end position="164"/>
    </location>
</feature>
<evidence type="ECO:0000313" key="10">
    <source>
        <dbReference type="Proteomes" id="UP000199682"/>
    </source>
</evidence>
<organism evidence="9 10">
    <name type="scientific">Lentzea albidocapillata subsp. violacea</name>
    <dbReference type="NCBI Taxonomy" id="128104"/>
    <lineage>
        <taxon>Bacteria</taxon>
        <taxon>Bacillati</taxon>
        <taxon>Actinomycetota</taxon>
        <taxon>Actinomycetes</taxon>
        <taxon>Pseudonocardiales</taxon>
        <taxon>Pseudonocardiaceae</taxon>
        <taxon>Lentzea</taxon>
    </lineage>
</organism>
<dbReference type="EMBL" id="FNET01000004">
    <property type="protein sequence ID" value="SDK01292.1"/>
    <property type="molecule type" value="Genomic_DNA"/>
</dbReference>
<evidence type="ECO:0000256" key="1">
    <source>
        <dbReference type="ARBA" id="ARBA00004651"/>
    </source>
</evidence>
<evidence type="ECO:0000256" key="3">
    <source>
        <dbReference type="ARBA" id="ARBA00022475"/>
    </source>
</evidence>
<feature type="transmembrane region" description="Helical" evidence="7">
    <location>
        <begin position="307"/>
        <end position="326"/>
    </location>
</feature>
<dbReference type="InterPro" id="IPR044049">
    <property type="entry name" value="EccD_transm"/>
</dbReference>
<dbReference type="Gene3D" id="3.10.20.90">
    <property type="entry name" value="Phosphatidylinositol 3-kinase Catalytic Subunit, Chain A, domain 1"/>
    <property type="match status" value="1"/>
</dbReference>
<evidence type="ECO:0000313" key="9">
    <source>
        <dbReference type="EMBL" id="SDK01292.1"/>
    </source>
</evidence>
<feature type="transmembrane region" description="Helical" evidence="7">
    <location>
        <begin position="196"/>
        <end position="214"/>
    </location>
</feature>